<evidence type="ECO:0000256" key="4">
    <source>
        <dbReference type="PROSITE-ProRule" id="PRU00335"/>
    </source>
</evidence>
<sequence>MSGLREKQKAMRRQAISEAAVRLFEKQGYQDTTVEQIAREANVSAPTVFTYFGSKQEILLEMLREGDRIALGNARAQMSKFDNPVEALCYLNKQIVDYTFATLRPSLWREILPMVLIGGGDNGLPEAYKNVNDALMAEVSALLQELKDEGKIRTDLDVDLAAFLFNDYSHLQLLRLTSQEPMDLDAYAQQVRRITTLIFQGMRP</sequence>
<dbReference type="PROSITE" id="PS50977">
    <property type="entry name" value="HTH_TETR_2"/>
    <property type="match status" value="1"/>
</dbReference>
<dbReference type="Proteomes" id="UP000182567">
    <property type="component" value="Chromosome"/>
</dbReference>
<dbReference type="InterPro" id="IPR050109">
    <property type="entry name" value="HTH-type_TetR-like_transc_reg"/>
</dbReference>
<dbReference type="GO" id="GO:0003700">
    <property type="term" value="F:DNA-binding transcription factor activity"/>
    <property type="evidence" value="ECO:0007669"/>
    <property type="project" value="TreeGrafter"/>
</dbReference>
<dbReference type="PANTHER" id="PTHR30055:SF234">
    <property type="entry name" value="HTH-TYPE TRANSCRIPTIONAL REGULATOR BETI"/>
    <property type="match status" value="1"/>
</dbReference>
<evidence type="ECO:0000259" key="5">
    <source>
        <dbReference type="PROSITE" id="PS50977"/>
    </source>
</evidence>
<feature type="domain" description="HTH tetR-type" evidence="5">
    <location>
        <begin position="10"/>
        <end position="70"/>
    </location>
</feature>
<gene>
    <name evidence="6" type="ORF">BLL42_24010</name>
</gene>
<proteinExistence type="predicted"/>
<dbReference type="GeneID" id="46911351"/>
<accession>A0A1J0ER46</accession>
<dbReference type="InterPro" id="IPR023772">
    <property type="entry name" value="DNA-bd_HTH_TetR-type_CS"/>
</dbReference>
<dbReference type="PANTHER" id="PTHR30055">
    <property type="entry name" value="HTH-TYPE TRANSCRIPTIONAL REGULATOR RUTR"/>
    <property type="match status" value="1"/>
</dbReference>
<name>A0A1J0ER46_9PSED</name>
<organism evidence="6 7">
    <name type="scientific">Pseudomonas frederiksbergensis</name>
    <dbReference type="NCBI Taxonomy" id="104087"/>
    <lineage>
        <taxon>Bacteria</taxon>
        <taxon>Pseudomonadati</taxon>
        <taxon>Pseudomonadota</taxon>
        <taxon>Gammaproteobacteria</taxon>
        <taxon>Pseudomonadales</taxon>
        <taxon>Pseudomonadaceae</taxon>
        <taxon>Pseudomonas</taxon>
    </lineage>
</organism>
<evidence type="ECO:0000313" key="6">
    <source>
        <dbReference type="EMBL" id="APC18626.1"/>
    </source>
</evidence>
<evidence type="ECO:0000256" key="1">
    <source>
        <dbReference type="ARBA" id="ARBA00023015"/>
    </source>
</evidence>
<dbReference type="Gene3D" id="1.10.357.10">
    <property type="entry name" value="Tetracycline Repressor, domain 2"/>
    <property type="match status" value="1"/>
</dbReference>
<dbReference type="InterPro" id="IPR009057">
    <property type="entry name" value="Homeodomain-like_sf"/>
</dbReference>
<dbReference type="Pfam" id="PF00440">
    <property type="entry name" value="TetR_N"/>
    <property type="match status" value="1"/>
</dbReference>
<feature type="DNA-binding region" description="H-T-H motif" evidence="4">
    <location>
        <begin position="33"/>
        <end position="52"/>
    </location>
</feature>
<dbReference type="GO" id="GO:0000976">
    <property type="term" value="F:transcription cis-regulatory region binding"/>
    <property type="evidence" value="ECO:0007669"/>
    <property type="project" value="TreeGrafter"/>
</dbReference>
<evidence type="ECO:0000256" key="2">
    <source>
        <dbReference type="ARBA" id="ARBA00023125"/>
    </source>
</evidence>
<dbReference type="AlphaFoldDB" id="A0A1J0ER46"/>
<reference evidence="7" key="1">
    <citation type="submission" date="2016-10" db="EMBL/GenBank/DDBJ databases">
        <title>Pseudomonas frederiksbergensis ERGS4:02 complete genome.</title>
        <authorList>
            <person name="Kumar R."/>
            <person name="Acharya V."/>
            <person name="Singh D."/>
        </authorList>
    </citation>
    <scope>NUCLEOTIDE SEQUENCE [LARGE SCALE GENOMIC DNA]</scope>
    <source>
        <strain evidence="7">ERGS4:02</strain>
    </source>
</reference>
<keyword evidence="1" id="KW-0805">Transcription regulation</keyword>
<dbReference type="InterPro" id="IPR001647">
    <property type="entry name" value="HTH_TetR"/>
</dbReference>
<protein>
    <submittedName>
        <fullName evidence="6">TetR family transcriptional regulator</fullName>
    </submittedName>
</protein>
<dbReference type="PROSITE" id="PS01081">
    <property type="entry name" value="HTH_TETR_1"/>
    <property type="match status" value="1"/>
</dbReference>
<evidence type="ECO:0000313" key="7">
    <source>
        <dbReference type="Proteomes" id="UP000182567"/>
    </source>
</evidence>
<dbReference type="SUPFAM" id="SSF48498">
    <property type="entry name" value="Tetracyclin repressor-like, C-terminal domain"/>
    <property type="match status" value="1"/>
</dbReference>
<dbReference type="InterPro" id="IPR036271">
    <property type="entry name" value="Tet_transcr_reg_TetR-rel_C_sf"/>
</dbReference>
<dbReference type="OrthoDB" id="63332at2"/>
<keyword evidence="3" id="KW-0804">Transcription</keyword>
<dbReference type="SUPFAM" id="SSF46689">
    <property type="entry name" value="Homeodomain-like"/>
    <property type="match status" value="1"/>
</dbReference>
<dbReference type="RefSeq" id="WP_071554969.1">
    <property type="nucleotide sequence ID" value="NZ_CP017886.1"/>
</dbReference>
<evidence type="ECO:0000256" key="3">
    <source>
        <dbReference type="ARBA" id="ARBA00023163"/>
    </source>
</evidence>
<keyword evidence="2 4" id="KW-0238">DNA-binding</keyword>
<dbReference type="PRINTS" id="PR00455">
    <property type="entry name" value="HTHTETR"/>
</dbReference>
<dbReference type="EMBL" id="CP017886">
    <property type="protein sequence ID" value="APC18626.1"/>
    <property type="molecule type" value="Genomic_DNA"/>
</dbReference>